<keyword evidence="10" id="KW-0249">Electron transport</keyword>
<dbReference type="Pfam" id="PF00361">
    <property type="entry name" value="Proton_antipo_M"/>
    <property type="match status" value="1"/>
</dbReference>
<dbReference type="CTD" id="4540"/>
<feature type="transmembrane region" description="Helical" evidence="18">
    <location>
        <begin position="487"/>
        <end position="504"/>
    </location>
</feature>
<geneLocation type="mitochondrion" evidence="21"/>
<feature type="transmembrane region" description="Helical" evidence="18">
    <location>
        <begin position="7"/>
        <end position="30"/>
    </location>
</feature>
<comment type="subcellular location">
    <subcellularLocation>
        <location evidence="2">Mitochondrion inner membrane</location>
        <topology evidence="2">Multi-pass membrane protein</topology>
    </subcellularLocation>
</comment>
<evidence type="ECO:0000256" key="3">
    <source>
        <dbReference type="ARBA" id="ARBA00012944"/>
    </source>
</evidence>
<evidence type="ECO:0000256" key="16">
    <source>
        <dbReference type="ARBA" id="ARBA00031027"/>
    </source>
</evidence>
<dbReference type="EMBL" id="MW464859">
    <property type="protein sequence ID" value="QRZ60644.1"/>
    <property type="molecule type" value="Genomic_DNA"/>
</dbReference>
<dbReference type="PRINTS" id="PR01434">
    <property type="entry name" value="NADHDHGNASE5"/>
</dbReference>
<dbReference type="GO" id="GO:0003954">
    <property type="term" value="F:NADH dehydrogenase activity"/>
    <property type="evidence" value="ECO:0007669"/>
    <property type="project" value="TreeGrafter"/>
</dbReference>
<feature type="domain" description="NADH:quinone oxidoreductase/Mrp antiporter transmembrane" evidence="19">
    <location>
        <begin position="106"/>
        <end position="390"/>
    </location>
</feature>
<dbReference type="GeneID" id="67278976"/>
<feature type="transmembrane region" description="Helical" evidence="18">
    <location>
        <begin position="213"/>
        <end position="233"/>
    </location>
</feature>
<feature type="transmembrane region" description="Helical" evidence="18">
    <location>
        <begin position="424"/>
        <end position="444"/>
    </location>
</feature>
<feature type="transmembrane region" description="Helical" evidence="18">
    <location>
        <begin position="548"/>
        <end position="570"/>
    </location>
</feature>
<keyword evidence="9" id="KW-1278">Translocase</keyword>
<reference evidence="21" key="1">
    <citation type="submission" date="2021-01" db="EMBL/GenBank/DDBJ databases">
        <title>The complete mitochondrial genome of Allantus togatus, in view of possible cryptic species.</title>
        <authorList>
            <person name="Yang J."/>
            <person name="Niu G."/>
            <person name="Wei M."/>
        </authorList>
    </citation>
    <scope>NUCLEOTIDE SEQUENCE</scope>
</reference>
<feature type="transmembrane region" description="Helical" evidence="18">
    <location>
        <begin position="181"/>
        <end position="201"/>
    </location>
</feature>
<evidence type="ECO:0000256" key="6">
    <source>
        <dbReference type="ARBA" id="ARBA00022660"/>
    </source>
</evidence>
<evidence type="ECO:0000256" key="13">
    <source>
        <dbReference type="ARBA" id="ARBA00023075"/>
    </source>
</evidence>
<evidence type="ECO:0000259" key="19">
    <source>
        <dbReference type="Pfam" id="PF00361"/>
    </source>
</evidence>
<feature type="domain" description="NADH dehydrogenase subunit 5 C-terminal" evidence="20">
    <location>
        <begin position="393"/>
        <end position="571"/>
    </location>
</feature>
<feature type="transmembrane region" description="Helical" evidence="18">
    <location>
        <begin position="111"/>
        <end position="130"/>
    </location>
</feature>
<evidence type="ECO:0000259" key="20">
    <source>
        <dbReference type="Pfam" id="PF06455"/>
    </source>
</evidence>
<keyword evidence="11 18" id="KW-1133">Transmembrane helix</keyword>
<evidence type="ECO:0000256" key="10">
    <source>
        <dbReference type="ARBA" id="ARBA00022982"/>
    </source>
</evidence>
<keyword evidence="7 18" id="KW-0812">Transmembrane</keyword>
<evidence type="ECO:0000256" key="18">
    <source>
        <dbReference type="SAM" id="Phobius"/>
    </source>
</evidence>
<evidence type="ECO:0000256" key="9">
    <source>
        <dbReference type="ARBA" id="ARBA00022967"/>
    </source>
</evidence>
<organism evidence="21">
    <name type="scientific">Allantus togatus</name>
    <dbReference type="NCBI Taxonomy" id="1384743"/>
    <lineage>
        <taxon>Eukaryota</taxon>
        <taxon>Metazoa</taxon>
        <taxon>Ecdysozoa</taxon>
        <taxon>Arthropoda</taxon>
        <taxon>Hexapoda</taxon>
        <taxon>Insecta</taxon>
        <taxon>Pterygota</taxon>
        <taxon>Neoptera</taxon>
        <taxon>Endopterygota</taxon>
        <taxon>Hymenoptera</taxon>
        <taxon>Tenthredinoidea</taxon>
        <taxon>Tenthredinidae</taxon>
        <taxon>Allantinae</taxon>
        <taxon>Allantus</taxon>
    </lineage>
</organism>
<evidence type="ECO:0000256" key="7">
    <source>
        <dbReference type="ARBA" id="ARBA00022692"/>
    </source>
</evidence>
<evidence type="ECO:0000256" key="17">
    <source>
        <dbReference type="ARBA" id="ARBA00049551"/>
    </source>
</evidence>
<comment type="function">
    <text evidence="1">Core subunit of the mitochondrial membrane respiratory chain NADH dehydrogenase (Complex I) that is believed to belong to the minimal assembly required for catalysis. Complex I functions in the transfer of electrons from NADH to the respiratory chain. The immediate electron acceptor for the enzyme is believed to be ubiquinone.</text>
</comment>
<keyword evidence="6" id="KW-0679">Respiratory chain</keyword>
<dbReference type="AlphaFoldDB" id="A0A895KYC5"/>
<comment type="catalytic activity">
    <reaction evidence="17">
        <text>a ubiquinone + NADH + 5 H(+)(in) = a ubiquinol + NAD(+) + 4 H(+)(out)</text>
        <dbReference type="Rhea" id="RHEA:29091"/>
        <dbReference type="Rhea" id="RHEA-COMP:9565"/>
        <dbReference type="Rhea" id="RHEA-COMP:9566"/>
        <dbReference type="ChEBI" id="CHEBI:15378"/>
        <dbReference type="ChEBI" id="CHEBI:16389"/>
        <dbReference type="ChEBI" id="CHEBI:17976"/>
        <dbReference type="ChEBI" id="CHEBI:57540"/>
        <dbReference type="ChEBI" id="CHEBI:57945"/>
        <dbReference type="EC" id="7.1.1.2"/>
    </reaction>
</comment>
<name>A0A895KYC5_9HYME</name>
<feature type="transmembrane region" description="Helical" evidence="18">
    <location>
        <begin position="86"/>
        <end position="105"/>
    </location>
</feature>
<evidence type="ECO:0000256" key="4">
    <source>
        <dbReference type="ARBA" id="ARBA00021096"/>
    </source>
</evidence>
<keyword evidence="14 21" id="KW-0496">Mitochondrion</keyword>
<keyword evidence="5" id="KW-0813">Transport</keyword>
<feature type="transmembrane region" description="Helical" evidence="18">
    <location>
        <begin position="151"/>
        <end position="169"/>
    </location>
</feature>
<dbReference type="InterPro" id="IPR001750">
    <property type="entry name" value="ND/Mrp_TM"/>
</dbReference>
<dbReference type="Pfam" id="PF06455">
    <property type="entry name" value="NADH5_C"/>
    <property type="match status" value="1"/>
</dbReference>
<evidence type="ECO:0000256" key="1">
    <source>
        <dbReference type="ARBA" id="ARBA00003257"/>
    </source>
</evidence>
<evidence type="ECO:0000256" key="8">
    <source>
        <dbReference type="ARBA" id="ARBA00022792"/>
    </source>
</evidence>
<dbReference type="GO" id="GO:0008137">
    <property type="term" value="F:NADH dehydrogenase (ubiquinone) activity"/>
    <property type="evidence" value="ECO:0007669"/>
    <property type="project" value="UniProtKB-EC"/>
</dbReference>
<evidence type="ECO:0000256" key="5">
    <source>
        <dbReference type="ARBA" id="ARBA00022448"/>
    </source>
</evidence>
<dbReference type="PANTHER" id="PTHR42829:SF2">
    <property type="entry name" value="NADH-UBIQUINONE OXIDOREDUCTASE CHAIN 5"/>
    <property type="match status" value="1"/>
</dbReference>
<feature type="transmembrane region" description="Helical" evidence="18">
    <location>
        <begin position="334"/>
        <end position="357"/>
    </location>
</feature>
<dbReference type="EC" id="7.1.1.2" evidence="3"/>
<feature type="transmembrane region" description="Helical" evidence="18">
    <location>
        <begin position="245"/>
        <end position="265"/>
    </location>
</feature>
<dbReference type="GO" id="GO:0015990">
    <property type="term" value="P:electron transport coupled proton transport"/>
    <property type="evidence" value="ECO:0007669"/>
    <property type="project" value="TreeGrafter"/>
</dbReference>
<feature type="transmembrane region" description="Helical" evidence="18">
    <location>
        <begin position="377"/>
        <end position="403"/>
    </location>
</feature>
<feature type="transmembrane region" description="Helical" evidence="18">
    <location>
        <begin position="272"/>
        <end position="292"/>
    </location>
</feature>
<dbReference type="InterPro" id="IPR010934">
    <property type="entry name" value="NADH_DH_su5_C"/>
</dbReference>
<feature type="transmembrane region" description="Helical" evidence="18">
    <location>
        <begin position="304"/>
        <end position="322"/>
    </location>
</feature>
<keyword evidence="8" id="KW-0999">Mitochondrion inner membrane</keyword>
<feature type="transmembrane region" description="Helical" evidence="18">
    <location>
        <begin position="450"/>
        <end position="475"/>
    </location>
</feature>
<gene>
    <name evidence="21" type="primary">ND5</name>
</gene>
<evidence type="ECO:0000313" key="21">
    <source>
        <dbReference type="EMBL" id="QRZ60644.1"/>
    </source>
</evidence>
<dbReference type="PANTHER" id="PTHR42829">
    <property type="entry name" value="NADH-UBIQUINONE OXIDOREDUCTASE CHAIN 5"/>
    <property type="match status" value="1"/>
</dbReference>
<sequence length="575" mass="67363">MFFNICLNMMIILLILSLMLFLMGFYFLIFDLNYFIEFNLLNLNSSSIVMTLYFDWMCNFFLSVVLFISCSVIYYSKFYMGDDLMLNRFISLVLMFIFSMILLIISPNLISILLGWDGLGLISYCLVIYYQNNKSFNSGMLTVLSNRIGDVFLLISIAWMMNFGSWNYIFYMDFMKSNNEMIIILFFILLASFTKSAQIPFSSWLPAAMAAPTPVSSLVHSSTLVTAGVYLMIRFEKVLKDSFFINWFMLISVLTMFMSGLNANFENDLKKIIALSTLSQLGLMMSILFLGFSKLAFFHLLTHALFKALLFMCAGLLIHNLMNFQDIRYMGSIIFQMPFVSVCFNFANLSLCGFPFLAGFYSKDLILESLFSMNFNLFIFIIFLISTVLTVSYTFRLIYFLMISEFNMLSLNFLNDNSWGMNKSFIGLMIMVILGGSLMSWLMFPYPYMIFLPLYFKLIPLEIIFLGVLLSYKFIYMGMFKMSIKNYFLKTFYSMMWFLPIISTKGIIKLPIFFSMNLSLIMDQNWIEYTMSQGLIKLMKINSSLMDLLFFYFNLMLNLFLLMIFFWWIFINFNW</sequence>
<keyword evidence="13" id="KW-0830">Ubiquinone</keyword>
<proteinExistence type="predicted"/>
<keyword evidence="12" id="KW-0520">NAD</keyword>
<dbReference type="RefSeq" id="YP_010170662.1">
    <property type="nucleotide sequence ID" value="NC_057612.1"/>
</dbReference>
<feature type="transmembrane region" description="Helical" evidence="18">
    <location>
        <begin position="50"/>
        <end position="74"/>
    </location>
</feature>
<protein>
    <recommendedName>
        <fullName evidence="4">NADH-ubiquinone oxidoreductase chain 5</fullName>
        <ecNumber evidence="3">7.1.1.2</ecNumber>
    </recommendedName>
    <alternativeName>
        <fullName evidence="16">NADH dehydrogenase subunit 5</fullName>
    </alternativeName>
</protein>
<evidence type="ECO:0000256" key="12">
    <source>
        <dbReference type="ARBA" id="ARBA00023027"/>
    </source>
</evidence>
<evidence type="ECO:0000256" key="11">
    <source>
        <dbReference type="ARBA" id="ARBA00022989"/>
    </source>
</evidence>
<dbReference type="GO" id="GO:0042773">
    <property type="term" value="P:ATP synthesis coupled electron transport"/>
    <property type="evidence" value="ECO:0007669"/>
    <property type="project" value="InterPro"/>
</dbReference>
<dbReference type="GO" id="GO:0005743">
    <property type="term" value="C:mitochondrial inner membrane"/>
    <property type="evidence" value="ECO:0007669"/>
    <property type="project" value="UniProtKB-SubCell"/>
</dbReference>
<evidence type="ECO:0000256" key="14">
    <source>
        <dbReference type="ARBA" id="ARBA00023128"/>
    </source>
</evidence>
<dbReference type="InterPro" id="IPR003945">
    <property type="entry name" value="NU5C-like"/>
</dbReference>
<accession>A0A895KYC5</accession>
<evidence type="ECO:0000256" key="2">
    <source>
        <dbReference type="ARBA" id="ARBA00004448"/>
    </source>
</evidence>
<evidence type="ECO:0000256" key="15">
    <source>
        <dbReference type="ARBA" id="ARBA00023136"/>
    </source>
</evidence>
<keyword evidence="15 18" id="KW-0472">Membrane</keyword>